<sequence>MSTITIIDNQYVTLWFHEDTGIVHHVYRHGIGGDYLKEALMRGTDYLIERKAFKWLSDNRDIEGVTDEESQWIDTVWLPRTMEAGWKYWALVVPESVMGRMNMIQFIESFANHDVMVRVFTDPDKAMDWLINVDKQAQPQSA</sequence>
<accession>A0A2M8P488</accession>
<dbReference type="EMBL" id="PGTK01000001">
    <property type="protein sequence ID" value="PJF32355.1"/>
    <property type="molecule type" value="Genomic_DNA"/>
</dbReference>
<comment type="caution">
    <text evidence="1">The sequence shown here is derived from an EMBL/GenBank/DDBJ whole genome shotgun (WGS) entry which is preliminary data.</text>
</comment>
<protein>
    <recommendedName>
        <fullName evidence="3">STAS/SEC14 domain-containing protein</fullName>
    </recommendedName>
</protein>
<evidence type="ECO:0000313" key="2">
    <source>
        <dbReference type="Proteomes" id="UP000228921"/>
    </source>
</evidence>
<name>A0A2M8P488_9CHLR</name>
<evidence type="ECO:0000313" key="1">
    <source>
        <dbReference type="EMBL" id="PJF32355.1"/>
    </source>
</evidence>
<reference evidence="1 2" key="1">
    <citation type="submission" date="2017-11" db="EMBL/GenBank/DDBJ databases">
        <title>Evolution of Phototrophy in the Chloroflexi Phylum Driven by Horizontal Gene Transfer.</title>
        <authorList>
            <person name="Ward L.M."/>
            <person name="Hemp J."/>
            <person name="Shih P.M."/>
            <person name="Mcglynn S.E."/>
            <person name="Fischer W."/>
        </authorList>
    </citation>
    <scope>NUCLEOTIDE SEQUENCE [LARGE SCALE GENOMIC DNA]</scope>
    <source>
        <strain evidence="1">CP2_2F</strain>
    </source>
</reference>
<gene>
    <name evidence="1" type="ORF">CUN51_01620</name>
</gene>
<dbReference type="AlphaFoldDB" id="A0A2M8P488"/>
<proteinExistence type="predicted"/>
<organism evidence="1 2">
    <name type="scientific">Candidatus Thermofonsia Clade 1 bacterium</name>
    <dbReference type="NCBI Taxonomy" id="2364210"/>
    <lineage>
        <taxon>Bacteria</taxon>
        <taxon>Bacillati</taxon>
        <taxon>Chloroflexota</taxon>
        <taxon>Candidatus Thermofontia</taxon>
        <taxon>Candidatus Thermofonsia Clade 1</taxon>
    </lineage>
</organism>
<dbReference type="Proteomes" id="UP000228921">
    <property type="component" value="Unassembled WGS sequence"/>
</dbReference>
<evidence type="ECO:0008006" key="3">
    <source>
        <dbReference type="Google" id="ProtNLM"/>
    </source>
</evidence>